<evidence type="ECO:0000313" key="3">
    <source>
        <dbReference type="EMBL" id="OYR23338.1"/>
    </source>
</evidence>
<dbReference type="Proteomes" id="UP000215590">
    <property type="component" value="Unassembled WGS sequence"/>
</dbReference>
<dbReference type="InterPro" id="IPR047951">
    <property type="entry name" value="Transpos_ISL3"/>
</dbReference>
<evidence type="ECO:0000259" key="1">
    <source>
        <dbReference type="Pfam" id="PF01610"/>
    </source>
</evidence>
<reference evidence="3 4" key="1">
    <citation type="submission" date="2017-07" db="EMBL/GenBank/DDBJ databases">
        <title>Phylogenetic study on the rhizospheric bacterium Ochrobactrum sp. A44.</title>
        <authorList>
            <person name="Krzyzanowska D.M."/>
            <person name="Ossowicki A."/>
            <person name="Rajewska M."/>
            <person name="Maciag T."/>
            <person name="Kaczynski Z."/>
            <person name="Czerwicka M."/>
            <person name="Jafra S."/>
        </authorList>
    </citation>
    <scope>NUCLEOTIDE SEQUENCE [LARGE SCALE GENOMIC DNA]</scope>
    <source>
        <strain evidence="3 4">DSM 7216</strain>
    </source>
</reference>
<dbReference type="InterPro" id="IPR029261">
    <property type="entry name" value="Transposase_Znf"/>
</dbReference>
<dbReference type="PANTHER" id="PTHR33498">
    <property type="entry name" value="TRANSPOSASE FOR INSERTION SEQUENCE ELEMENT IS1557"/>
    <property type="match status" value="1"/>
</dbReference>
<sequence length="309" mass="34563">MATQFRLSSLIPVGLIVERSDEDNGVIIVSARAAADQRSCPLCNRMSDRVHSRYVRIVADLPCGGTKVQLRLSARRFICEMTVCRRRIFVERFGELIVPERSRRTARLDTVVHHLGLALGGRPAAAFAKRLMIPVSNDTLIRAVRRKSMVPDDALNAVGIDDWAFRRNHRYGTVVCDLEKRRIVKLLPDREIATVSTFLAQHPEIAIVSRDRGGGYREAAAKALPHAMQVADRWHLMENASAAFLDVVRKSMRAIRTAIGATTINPALLTCAERLQYESYLRREDVNSTITELASDGVPIKEIVRQTGL</sequence>
<dbReference type="PANTHER" id="PTHR33498:SF1">
    <property type="entry name" value="TRANSPOSASE FOR INSERTION SEQUENCE ELEMENT IS1557"/>
    <property type="match status" value="1"/>
</dbReference>
<name>A0A256G8F7_9HYPH</name>
<accession>A0A256G8F7</accession>
<evidence type="ECO:0000313" key="4">
    <source>
        <dbReference type="Proteomes" id="UP000215590"/>
    </source>
</evidence>
<proteinExistence type="predicted"/>
<keyword evidence="4" id="KW-1185">Reference proteome</keyword>
<feature type="domain" description="Transposase IS204/IS1001/IS1096/IS1165 DDE" evidence="1">
    <location>
        <begin position="158"/>
        <end position="278"/>
    </location>
</feature>
<protein>
    <submittedName>
        <fullName evidence="3">Helix-turn-helix domain of transposase ISL3 family protein</fullName>
    </submittedName>
</protein>
<dbReference type="Pfam" id="PF14690">
    <property type="entry name" value="Zn_ribbon_ISL3"/>
    <property type="match status" value="1"/>
</dbReference>
<evidence type="ECO:0000259" key="2">
    <source>
        <dbReference type="Pfam" id="PF14690"/>
    </source>
</evidence>
<dbReference type="Pfam" id="PF01610">
    <property type="entry name" value="DDE_Tnp_ISL3"/>
    <property type="match status" value="1"/>
</dbReference>
<feature type="domain" description="Transposase IS204/IS1001/IS1096/IS1165 zinc-finger" evidence="2">
    <location>
        <begin position="37"/>
        <end position="80"/>
    </location>
</feature>
<dbReference type="AlphaFoldDB" id="A0A256G8F7"/>
<dbReference type="NCBIfam" id="NF033550">
    <property type="entry name" value="transpos_ISL3"/>
    <property type="match status" value="1"/>
</dbReference>
<dbReference type="InterPro" id="IPR002560">
    <property type="entry name" value="Transposase_DDE"/>
</dbReference>
<organism evidence="3 4">
    <name type="scientific">Brucella thiophenivorans</name>
    <dbReference type="NCBI Taxonomy" id="571255"/>
    <lineage>
        <taxon>Bacteria</taxon>
        <taxon>Pseudomonadati</taxon>
        <taxon>Pseudomonadota</taxon>
        <taxon>Alphaproteobacteria</taxon>
        <taxon>Hyphomicrobiales</taxon>
        <taxon>Brucellaceae</taxon>
        <taxon>Brucella/Ochrobactrum group</taxon>
        <taxon>Brucella</taxon>
    </lineage>
</organism>
<gene>
    <name evidence="3" type="ORF">CEV31_0047</name>
</gene>
<comment type="caution">
    <text evidence="3">The sequence shown here is derived from an EMBL/GenBank/DDBJ whole genome shotgun (WGS) entry which is preliminary data.</text>
</comment>
<dbReference type="EMBL" id="NNRJ01000001">
    <property type="protein sequence ID" value="OYR23338.1"/>
    <property type="molecule type" value="Genomic_DNA"/>
</dbReference>